<dbReference type="GO" id="GO:0009055">
    <property type="term" value="F:electron transfer activity"/>
    <property type="evidence" value="ECO:0007669"/>
    <property type="project" value="InterPro"/>
</dbReference>
<dbReference type="PROSITE" id="PS51007">
    <property type="entry name" value="CYTC"/>
    <property type="match status" value="2"/>
</dbReference>
<reference evidence="6 7" key="1">
    <citation type="journal article" date="2014" name="Int. J. Syst. Evol. Microbiol.">
        <title>Ramlibacter solisilvae sp. nov., isolated from forest soil, and emended description of the genus Ramlibacter.</title>
        <authorList>
            <person name="Lee H.J."/>
            <person name="Lee S.H."/>
            <person name="Lee S.S."/>
            <person name="Lee J.S."/>
            <person name="Kim Y."/>
            <person name="Kim S.C."/>
            <person name="Jeon C.O."/>
        </authorList>
    </citation>
    <scope>NUCLEOTIDE SEQUENCE [LARGE SCALE GENOMIC DNA]</scope>
    <source>
        <strain evidence="6 7">5-10</strain>
    </source>
</reference>
<keyword evidence="2 4" id="KW-0479">Metal-binding</keyword>
<evidence type="ECO:0000259" key="5">
    <source>
        <dbReference type="PROSITE" id="PS51007"/>
    </source>
</evidence>
<accession>A0A127JQ62</accession>
<dbReference type="AlphaFoldDB" id="A0A127JQ62"/>
<dbReference type="Proteomes" id="UP000070433">
    <property type="component" value="Chromosome"/>
</dbReference>
<dbReference type="PATRIC" id="fig|94132.3.peg.719"/>
<evidence type="ECO:0000256" key="2">
    <source>
        <dbReference type="ARBA" id="ARBA00022723"/>
    </source>
</evidence>
<gene>
    <name evidence="6" type="ORF">UC35_03575</name>
</gene>
<dbReference type="GO" id="GO:0020037">
    <property type="term" value="F:heme binding"/>
    <property type="evidence" value="ECO:0007669"/>
    <property type="project" value="InterPro"/>
</dbReference>
<keyword evidence="3 4" id="KW-0408">Iron</keyword>
<keyword evidence="7" id="KW-1185">Reference proteome</keyword>
<evidence type="ECO:0000256" key="1">
    <source>
        <dbReference type="ARBA" id="ARBA00022617"/>
    </source>
</evidence>
<proteinExistence type="predicted"/>
<evidence type="ECO:0000256" key="3">
    <source>
        <dbReference type="ARBA" id="ARBA00023004"/>
    </source>
</evidence>
<dbReference type="GO" id="GO:0046872">
    <property type="term" value="F:metal ion binding"/>
    <property type="evidence" value="ECO:0007669"/>
    <property type="project" value="UniProtKB-KW"/>
</dbReference>
<name>A0A127JQ62_9BURK</name>
<sequence>MKRWLKWVLGVIAAVLVVALAAGFVGWQMAASKMARRVEVQPRPVAFVSDAQSLERGRYLFESRGCVDCHGANGGGRMFVNDSNGLKIAGPNITPGGVTAGYKPEDWERSIRHGVDPKGRPLMVMPAEDYNRFTDADLAALVAHVRSLPPQSGGAAIVEFPPPVRILYGFGAIHDAASKIDHTLAPAQPVPAGVTAQHGAYVANMCIGCHGDGLSGGRIPGGPPDWPPAANITPGEGSAMTRYPEAAAFTAMLRSGKRPDGTAIKVMPFESLAKLSDLDAQALHAYLKTVPARPAGGR</sequence>
<evidence type="ECO:0000256" key="4">
    <source>
        <dbReference type="PROSITE-ProRule" id="PRU00433"/>
    </source>
</evidence>
<dbReference type="Gene3D" id="1.10.760.10">
    <property type="entry name" value="Cytochrome c-like domain"/>
    <property type="match status" value="2"/>
</dbReference>
<evidence type="ECO:0000313" key="6">
    <source>
        <dbReference type="EMBL" id="AMO22131.1"/>
    </source>
</evidence>
<feature type="domain" description="Cytochrome c" evidence="5">
    <location>
        <begin position="52"/>
        <end position="149"/>
    </location>
</feature>
<organism evidence="6 7">
    <name type="scientific">Ramlibacter tataouinensis</name>
    <dbReference type="NCBI Taxonomy" id="94132"/>
    <lineage>
        <taxon>Bacteria</taxon>
        <taxon>Pseudomonadati</taxon>
        <taxon>Pseudomonadota</taxon>
        <taxon>Betaproteobacteria</taxon>
        <taxon>Burkholderiales</taxon>
        <taxon>Comamonadaceae</taxon>
        <taxon>Ramlibacter</taxon>
    </lineage>
</organism>
<dbReference type="SUPFAM" id="SSF46626">
    <property type="entry name" value="Cytochrome c"/>
    <property type="match status" value="2"/>
</dbReference>
<dbReference type="PANTHER" id="PTHR35008">
    <property type="entry name" value="BLL4482 PROTEIN-RELATED"/>
    <property type="match status" value="1"/>
</dbReference>
<dbReference type="InterPro" id="IPR009056">
    <property type="entry name" value="Cyt_c-like_dom"/>
</dbReference>
<dbReference type="EMBL" id="CP010951">
    <property type="protein sequence ID" value="AMO22131.1"/>
    <property type="molecule type" value="Genomic_DNA"/>
</dbReference>
<evidence type="ECO:0000313" key="7">
    <source>
        <dbReference type="Proteomes" id="UP000070433"/>
    </source>
</evidence>
<keyword evidence="1 4" id="KW-0349">Heme</keyword>
<dbReference type="InterPro" id="IPR051459">
    <property type="entry name" value="Cytochrome_c-type_DH"/>
</dbReference>
<dbReference type="OrthoDB" id="9809720at2"/>
<protein>
    <submittedName>
        <fullName evidence="6">Cytochrome C</fullName>
    </submittedName>
</protein>
<feature type="domain" description="Cytochrome c" evidence="5">
    <location>
        <begin position="194"/>
        <end position="291"/>
    </location>
</feature>
<dbReference type="Pfam" id="PF13442">
    <property type="entry name" value="Cytochrome_CBB3"/>
    <property type="match status" value="2"/>
</dbReference>
<dbReference type="RefSeq" id="WP_061496256.1">
    <property type="nucleotide sequence ID" value="NZ_CP010951.1"/>
</dbReference>
<dbReference type="PANTHER" id="PTHR35008:SF4">
    <property type="entry name" value="BLL4482 PROTEIN"/>
    <property type="match status" value="1"/>
</dbReference>
<dbReference type="InterPro" id="IPR036909">
    <property type="entry name" value="Cyt_c-like_dom_sf"/>
</dbReference>